<dbReference type="OrthoDB" id="991570at2759"/>
<dbReference type="Gene3D" id="1.25.40.20">
    <property type="entry name" value="Ankyrin repeat-containing domain"/>
    <property type="match status" value="1"/>
</dbReference>
<protein>
    <recommendedName>
        <fullName evidence="3">PGG domain-containing protein</fullName>
    </recommendedName>
</protein>
<name>A0A5J5PVQ3_GOSBA</name>
<reference evidence="2" key="1">
    <citation type="journal article" date="2020" name="Nat. Genet.">
        <title>Genomic diversifications of five Gossypium allopolyploid species and their impact on cotton improvement.</title>
        <authorList>
            <person name="Chen Z.J."/>
            <person name="Sreedasyam A."/>
            <person name="Ando A."/>
            <person name="Song Q."/>
            <person name="De Santiago L.M."/>
            <person name="Hulse-Kemp A.M."/>
            <person name="Ding M."/>
            <person name="Ye W."/>
            <person name="Kirkbride R.C."/>
            <person name="Jenkins J."/>
            <person name="Plott C."/>
            <person name="Lovell J."/>
            <person name="Lin Y.M."/>
            <person name="Vaughn R."/>
            <person name="Liu B."/>
            <person name="Simpson S."/>
            <person name="Scheffler B.E."/>
            <person name="Wen L."/>
            <person name="Saski C.A."/>
            <person name="Grover C.E."/>
            <person name="Hu G."/>
            <person name="Conover J.L."/>
            <person name="Carlson J.W."/>
            <person name="Shu S."/>
            <person name="Boston L.B."/>
            <person name="Williams M."/>
            <person name="Peterson D.G."/>
            <person name="McGee K."/>
            <person name="Jones D.C."/>
            <person name="Wendel J.F."/>
            <person name="Stelly D.M."/>
            <person name="Grimwood J."/>
            <person name="Schmutz J."/>
        </authorList>
    </citation>
    <scope>NUCLEOTIDE SEQUENCE [LARGE SCALE GENOMIC DNA]</scope>
    <source>
        <strain evidence="2">cv. 3-79</strain>
    </source>
</reference>
<evidence type="ECO:0008006" key="3">
    <source>
        <dbReference type="Google" id="ProtNLM"/>
    </source>
</evidence>
<keyword evidence="2" id="KW-1185">Reference proteome</keyword>
<proteinExistence type="predicted"/>
<dbReference type="InterPro" id="IPR036770">
    <property type="entry name" value="Ankyrin_rpt-contain_sf"/>
</dbReference>
<dbReference type="SUPFAM" id="SSF48403">
    <property type="entry name" value="Ankyrin repeat"/>
    <property type="match status" value="1"/>
</dbReference>
<accession>A0A5J5PVQ3</accession>
<dbReference type="PANTHER" id="PTHR24128">
    <property type="entry name" value="HOMEOBOX PROTEIN WARIAI"/>
    <property type="match status" value="1"/>
</dbReference>
<evidence type="ECO:0000313" key="2">
    <source>
        <dbReference type="Proteomes" id="UP000327439"/>
    </source>
</evidence>
<organism evidence="1 2">
    <name type="scientific">Gossypium barbadense</name>
    <name type="common">Sea Island cotton</name>
    <name type="synonym">Hibiscus barbadensis</name>
    <dbReference type="NCBI Taxonomy" id="3634"/>
    <lineage>
        <taxon>Eukaryota</taxon>
        <taxon>Viridiplantae</taxon>
        <taxon>Streptophyta</taxon>
        <taxon>Embryophyta</taxon>
        <taxon>Tracheophyta</taxon>
        <taxon>Spermatophyta</taxon>
        <taxon>Magnoliopsida</taxon>
        <taxon>eudicotyledons</taxon>
        <taxon>Gunneridae</taxon>
        <taxon>Pentapetalae</taxon>
        <taxon>rosids</taxon>
        <taxon>malvids</taxon>
        <taxon>Malvales</taxon>
        <taxon>Malvaceae</taxon>
        <taxon>Malvoideae</taxon>
        <taxon>Gossypium</taxon>
    </lineage>
</organism>
<gene>
    <name evidence="1" type="ORF">ES319_D10G250600v1</name>
</gene>
<evidence type="ECO:0000313" key="1">
    <source>
        <dbReference type="EMBL" id="KAB2010599.1"/>
    </source>
</evidence>
<dbReference type="Proteomes" id="UP000327439">
    <property type="component" value="Chromosome D10"/>
</dbReference>
<sequence>MCTCIYFIRVKGKGGLTPLHHVVRTGDADLLFKFLEVCPKGIEDVPVFHISVKDKFEAFQVLVRWLIRSRHEAAQRWEKEPISWADMEGKTVLHVAAIRNRPRVC</sequence>
<dbReference type="EMBL" id="CM018224">
    <property type="protein sequence ID" value="KAB2010599.1"/>
    <property type="molecule type" value="Genomic_DNA"/>
</dbReference>
<dbReference type="PANTHER" id="PTHR24128:SF60">
    <property type="entry name" value="ALPHA-LATROTOXIN-LHE1A-LIKE"/>
    <property type="match status" value="1"/>
</dbReference>
<dbReference type="AlphaFoldDB" id="A0A5J5PVQ3"/>